<dbReference type="OrthoDB" id="10003277at2759"/>
<gene>
    <name evidence="3" type="ORF">PVAND_011016</name>
</gene>
<feature type="transmembrane region" description="Helical" evidence="2">
    <location>
        <begin position="596"/>
        <end position="616"/>
    </location>
</feature>
<feature type="transmembrane region" description="Helical" evidence="2">
    <location>
        <begin position="777"/>
        <end position="796"/>
    </location>
</feature>
<proteinExistence type="predicted"/>
<reference evidence="3" key="1">
    <citation type="submission" date="2021-03" db="EMBL/GenBank/DDBJ databases">
        <title>Chromosome level genome of the anhydrobiotic midge Polypedilum vanderplanki.</title>
        <authorList>
            <person name="Yoshida Y."/>
            <person name="Kikawada T."/>
            <person name="Gusev O."/>
        </authorList>
    </citation>
    <scope>NUCLEOTIDE SEQUENCE</scope>
    <source>
        <strain evidence="3">NIAS01</strain>
        <tissue evidence="3">Whole body or cell culture</tissue>
    </source>
</reference>
<keyword evidence="4" id="KW-1185">Reference proteome</keyword>
<organism evidence="3 4">
    <name type="scientific">Polypedilum vanderplanki</name>
    <name type="common">Sleeping chironomid midge</name>
    <dbReference type="NCBI Taxonomy" id="319348"/>
    <lineage>
        <taxon>Eukaryota</taxon>
        <taxon>Metazoa</taxon>
        <taxon>Ecdysozoa</taxon>
        <taxon>Arthropoda</taxon>
        <taxon>Hexapoda</taxon>
        <taxon>Insecta</taxon>
        <taxon>Pterygota</taxon>
        <taxon>Neoptera</taxon>
        <taxon>Endopterygota</taxon>
        <taxon>Diptera</taxon>
        <taxon>Nematocera</taxon>
        <taxon>Chironomoidea</taxon>
        <taxon>Chironomidae</taxon>
        <taxon>Chironominae</taxon>
        <taxon>Polypedilum</taxon>
        <taxon>Polypedilum</taxon>
    </lineage>
</organism>
<evidence type="ECO:0000256" key="1">
    <source>
        <dbReference type="SAM" id="MobiDB-lite"/>
    </source>
</evidence>
<evidence type="ECO:0000313" key="3">
    <source>
        <dbReference type="EMBL" id="KAG5681600.1"/>
    </source>
</evidence>
<feature type="transmembrane region" description="Helical" evidence="2">
    <location>
        <begin position="690"/>
        <end position="713"/>
    </location>
</feature>
<comment type="caution">
    <text evidence="3">The sequence shown here is derived from an EMBL/GenBank/DDBJ whole genome shotgun (WGS) entry which is preliminary data.</text>
</comment>
<feature type="transmembrane region" description="Helical" evidence="2">
    <location>
        <begin position="719"/>
        <end position="742"/>
    </location>
</feature>
<protein>
    <submittedName>
        <fullName evidence="3">Uncharacterized protein</fullName>
    </submittedName>
</protein>
<dbReference type="PANTHER" id="PTHR37686">
    <property type="entry name" value="LD36006P"/>
    <property type="match status" value="1"/>
</dbReference>
<dbReference type="PANTHER" id="PTHR37686:SF1">
    <property type="entry name" value="LD36006P"/>
    <property type="match status" value="1"/>
</dbReference>
<keyword evidence="2" id="KW-0472">Membrane</keyword>
<feature type="compositionally biased region" description="Polar residues" evidence="1">
    <location>
        <begin position="1335"/>
        <end position="1344"/>
    </location>
</feature>
<evidence type="ECO:0000256" key="2">
    <source>
        <dbReference type="SAM" id="Phobius"/>
    </source>
</evidence>
<accession>A0A9J6CIA4</accession>
<dbReference type="InterPro" id="IPR057435">
    <property type="entry name" value="Lips"/>
</dbReference>
<dbReference type="Proteomes" id="UP001107558">
    <property type="component" value="Chromosome 1"/>
</dbReference>
<keyword evidence="2" id="KW-1133">Transmembrane helix</keyword>
<feature type="region of interest" description="Disordered" evidence="1">
    <location>
        <begin position="1322"/>
        <end position="1344"/>
    </location>
</feature>
<dbReference type="Pfam" id="PF25228">
    <property type="entry name" value="Lips"/>
    <property type="match status" value="1"/>
</dbReference>
<name>A0A9J6CIA4_POLVA</name>
<dbReference type="EMBL" id="JADBJN010000001">
    <property type="protein sequence ID" value="KAG5681600.1"/>
    <property type="molecule type" value="Genomic_DNA"/>
</dbReference>
<keyword evidence="2" id="KW-0812">Transmembrane</keyword>
<sequence>MEMELENILPKPSQPTSLQLTQSLRHPNQNLTRPNSLLGPEKEPIKFQINLVNAPPEVEQLIEHIKDVASQFLYHWKTFPINLPQAVSSTTTISSAHNISGATNTANINASNVGTNRKAKAINLRDLFIMPPFDELDQVAADGSGEPRRLTNVQLKSLRERGEFDVPSLNFPGQVHLWKLSPFLQKGSEPTRETLLDDLALAARFIVITARARIYGHFFSIKQAARALLAGLLKLIDMIVGIPSLQAHNLENKVKEERCRYLVAELVCRPEYRDGLESLCKYVKHQIRRATMEKFDVNCEANAQPIPYNYISPCKKQDIDLRLFSKDIMRKALPILVHILEKETRGWFLPFRERLIAEMREKKMSDFEIEEEVNDAVMKEYLQRVYTSILSNTELESLGRGIPQLLVQQAQSVVIMHKAIEKVKKDIKKTREVQECLLKDNYPVLARIKAWMNEKLEIAETKRVNETLWAAHEEAIKVCQKHNLQQTVYFLNRDLVFMKDRESVLIKELRNAKKPTRSFTWALRIWNPKSWIIKRNFQGQSEIIPTVISQHLTSIVTPRSDPSQPIFLVEKEIVRSTTTRWAMWRLLNWFQRTWTWTWNIIFLLGCIVPWSSPLGLRALFSVKPFMSDLELSQVNGTLFPRKTSLTQTMASRLLELWRHISKSRTHFETEPDTGFVGKGMTRHLNRVWNYFIKGFCGSLLILFIFPLLCITVSLTSICFAIAAPLWVPLITTSLHIYMMLVYDLDSPNDERNKYCIFLEAFVWDILIQGMIQPILASFVAVIICPIISFSVLLFGVSRYWIRLLWDSAVFHLFIKKCGRIPSSDSFAVKRISGPGLAQEYYFIITPAQALASLEAKMELDELDAYQKSMETIISQPQKDFSQFVEACFGPFSAQLSKSGQYRQLEREGHNLLSSLHEKLEKRRRDLQLGLQNSVKTRVRLNTNDLKVAIQIGAYMLEKFYPSHVIGRLTISEEEFWEEKFLAVGDWAGLASLLFADIFSLDFLTPLTDTDIQFKLEPHQQIDLTRYYDMLQNTTDLMGINGNGPDLLGNVYAPRGNIRFQTPYLEVSAFNPRSRFLTNCRRAERRTEKSLTLGLETLRVRLRRNQMTSTNEDTKNNWKPWKRIKSEIKCEKLLIPLPIPHPVHIAISIYNRDSDQPIAVDSEMCWDILRSIEECYGDLEALNSVIRYRGSQTTGLDSTSNDSLDSTYSSGEMMKDIDSRESVDGTETLPCTNARSLLPSNAQITITSNDVQEIAESITSGVNVIGNLISHSNSSNSITPTNISYHWTLSNLESSDYNRRRNNSNNNNSGGNNETVRVDLASPEDISMDEQRVVLSGSNTYGTTV</sequence>
<evidence type="ECO:0000313" key="4">
    <source>
        <dbReference type="Proteomes" id="UP001107558"/>
    </source>
</evidence>